<dbReference type="PANTHER" id="PTHR30461:SF2">
    <property type="entry name" value="SERINE RECOMBINASE PINE-RELATED"/>
    <property type="match status" value="1"/>
</dbReference>
<evidence type="ECO:0000256" key="1">
    <source>
        <dbReference type="ARBA" id="ARBA00023125"/>
    </source>
</evidence>
<dbReference type="PANTHER" id="PTHR30461">
    <property type="entry name" value="DNA-INVERTASE FROM LAMBDOID PROPHAGE"/>
    <property type="match status" value="1"/>
</dbReference>
<dbReference type="EMBL" id="JYNY01000158">
    <property type="protein sequence ID" value="KJJ85449.1"/>
    <property type="molecule type" value="Genomic_DNA"/>
</dbReference>
<organism evidence="5 6">
    <name type="scientific">Candidatus Omnitrophus magneticus</name>
    <dbReference type="NCBI Taxonomy" id="1609969"/>
    <lineage>
        <taxon>Bacteria</taxon>
        <taxon>Pseudomonadati</taxon>
        <taxon>Candidatus Omnitrophota</taxon>
        <taxon>Candidatus Omnitrophus</taxon>
    </lineage>
</organism>
<dbReference type="GO" id="GO:0003677">
    <property type="term" value="F:DNA binding"/>
    <property type="evidence" value="ECO:0007669"/>
    <property type="project" value="UniProtKB-KW"/>
</dbReference>
<proteinExistence type="predicted"/>
<dbReference type="Pfam" id="PF07508">
    <property type="entry name" value="Recombinase"/>
    <property type="match status" value="1"/>
</dbReference>
<dbReference type="InterPro" id="IPR038109">
    <property type="entry name" value="DNA_bind_recomb_sf"/>
</dbReference>
<dbReference type="AlphaFoldDB" id="A0A0F0CTT7"/>
<evidence type="ECO:0000256" key="2">
    <source>
        <dbReference type="ARBA" id="ARBA00023172"/>
    </source>
</evidence>
<dbReference type="Gene3D" id="3.90.1750.20">
    <property type="entry name" value="Putative Large Serine Recombinase, Chain B, Domain 2"/>
    <property type="match status" value="1"/>
</dbReference>
<feature type="domain" description="Recombinase zinc beta ribbon" evidence="4">
    <location>
        <begin position="120"/>
        <end position="182"/>
    </location>
</feature>
<protein>
    <submittedName>
        <fullName evidence="5">Recombinase</fullName>
    </submittedName>
</protein>
<sequence length="235" mass="26546">MEFSCALTMDFSLTLRLNDGKKPSEIANIMNAEGIRTKSRIVTTNKNEKKKVGGNRFNEDFVKKIITNPLYKGYVHFNNEEFKGIHPSIVSVQTWDKTYELLQPKHTKRLTYSKDAHVHLLKGIAKCGECGVLLTPYPGGKKDRHGNPYLYYACGKVVDSGKESSCKVRALPAREFENAIKKCLSDLGHNKAIVESAIKSTAKFTKSRIKPLEAELEKTEKRLSTFLCLKQLAKY</sequence>
<accession>A0A0F0CTT7</accession>
<keyword evidence="6" id="KW-1185">Reference proteome</keyword>
<gene>
    <name evidence="5" type="ORF">OMAG_000679</name>
</gene>
<dbReference type="Pfam" id="PF13408">
    <property type="entry name" value="Zn_ribbon_recom"/>
    <property type="match status" value="1"/>
</dbReference>
<dbReference type="InterPro" id="IPR025827">
    <property type="entry name" value="Zn_ribbon_recom_dom"/>
</dbReference>
<dbReference type="Proteomes" id="UP000033428">
    <property type="component" value="Unassembled WGS sequence"/>
</dbReference>
<dbReference type="InterPro" id="IPR011109">
    <property type="entry name" value="DNA_bind_recombinase_dom"/>
</dbReference>
<dbReference type="GO" id="GO:0000150">
    <property type="term" value="F:DNA strand exchange activity"/>
    <property type="evidence" value="ECO:0007669"/>
    <property type="project" value="InterPro"/>
</dbReference>
<reference evidence="5 6" key="1">
    <citation type="submission" date="2015-02" db="EMBL/GenBank/DDBJ databases">
        <title>Single-cell genomics of uncultivated deep-branching MTB reveals a conserved set of magnetosome genes.</title>
        <authorList>
            <person name="Kolinko S."/>
            <person name="Richter M."/>
            <person name="Glockner F.O."/>
            <person name="Brachmann A."/>
            <person name="Schuler D."/>
        </authorList>
    </citation>
    <scope>NUCLEOTIDE SEQUENCE [LARGE SCALE GENOMIC DNA]</scope>
    <source>
        <strain evidence="5">SKK-01</strain>
    </source>
</reference>
<comment type="caution">
    <text evidence="5">The sequence shown here is derived from an EMBL/GenBank/DDBJ whole genome shotgun (WGS) entry which is preliminary data.</text>
</comment>
<evidence type="ECO:0000313" key="6">
    <source>
        <dbReference type="Proteomes" id="UP000033428"/>
    </source>
</evidence>
<keyword evidence="2" id="KW-0233">DNA recombination</keyword>
<feature type="domain" description="Recombinase" evidence="3">
    <location>
        <begin position="19"/>
        <end position="103"/>
    </location>
</feature>
<evidence type="ECO:0000259" key="3">
    <source>
        <dbReference type="Pfam" id="PF07508"/>
    </source>
</evidence>
<keyword evidence="1" id="KW-0238">DNA-binding</keyword>
<name>A0A0F0CTT7_9BACT</name>
<evidence type="ECO:0000259" key="4">
    <source>
        <dbReference type="Pfam" id="PF13408"/>
    </source>
</evidence>
<dbReference type="InterPro" id="IPR050639">
    <property type="entry name" value="SSR_resolvase"/>
</dbReference>
<evidence type="ECO:0000313" key="5">
    <source>
        <dbReference type="EMBL" id="KJJ85449.1"/>
    </source>
</evidence>